<feature type="compositionally biased region" description="Basic and acidic residues" evidence="1">
    <location>
        <begin position="1"/>
        <end position="16"/>
    </location>
</feature>
<feature type="compositionally biased region" description="Polar residues" evidence="1">
    <location>
        <begin position="17"/>
        <end position="27"/>
    </location>
</feature>
<feature type="compositionally biased region" description="Acidic residues" evidence="1">
    <location>
        <begin position="481"/>
        <end position="495"/>
    </location>
</feature>
<feature type="compositionally biased region" description="Acidic residues" evidence="1">
    <location>
        <begin position="277"/>
        <end position="288"/>
    </location>
</feature>
<feature type="region of interest" description="Disordered" evidence="1">
    <location>
        <begin position="246"/>
        <end position="496"/>
    </location>
</feature>
<proteinExistence type="predicted"/>
<feature type="compositionally biased region" description="Basic residues" evidence="1">
    <location>
        <begin position="447"/>
        <end position="457"/>
    </location>
</feature>
<feature type="compositionally biased region" description="Basic and acidic residues" evidence="1">
    <location>
        <begin position="467"/>
        <end position="479"/>
    </location>
</feature>
<organism evidence="2 3">
    <name type="scientific">Caenorhabditis briggsae</name>
    <dbReference type="NCBI Taxonomy" id="6238"/>
    <lineage>
        <taxon>Eukaryota</taxon>
        <taxon>Metazoa</taxon>
        <taxon>Ecdysozoa</taxon>
        <taxon>Nematoda</taxon>
        <taxon>Chromadorea</taxon>
        <taxon>Rhabditida</taxon>
        <taxon>Rhabditina</taxon>
        <taxon>Rhabditomorpha</taxon>
        <taxon>Rhabditoidea</taxon>
        <taxon>Rhabditidae</taxon>
        <taxon>Peloderinae</taxon>
        <taxon>Caenorhabditis</taxon>
    </lineage>
</organism>
<evidence type="ECO:0000256" key="1">
    <source>
        <dbReference type="SAM" id="MobiDB-lite"/>
    </source>
</evidence>
<gene>
    <name evidence="2" type="ORF">L3Y34_010969</name>
</gene>
<evidence type="ECO:0000313" key="3">
    <source>
        <dbReference type="Proteomes" id="UP000827892"/>
    </source>
</evidence>
<feature type="region of interest" description="Disordered" evidence="1">
    <location>
        <begin position="1"/>
        <end position="27"/>
    </location>
</feature>
<dbReference type="AlphaFoldDB" id="A0AAE9CTD7"/>
<feature type="compositionally biased region" description="Acidic residues" evidence="1">
    <location>
        <begin position="403"/>
        <end position="425"/>
    </location>
</feature>
<dbReference type="EMBL" id="CP090896">
    <property type="protein sequence ID" value="ULT80768.1"/>
    <property type="molecule type" value="Genomic_DNA"/>
</dbReference>
<evidence type="ECO:0000313" key="2">
    <source>
        <dbReference type="EMBL" id="ULT80768.1"/>
    </source>
</evidence>
<dbReference type="SUPFAM" id="SSF49354">
    <property type="entry name" value="PapD-like"/>
    <property type="match status" value="1"/>
</dbReference>
<dbReference type="InterPro" id="IPR008962">
    <property type="entry name" value="PapD-like_sf"/>
</dbReference>
<reference evidence="2 3" key="1">
    <citation type="submission" date="2022-05" db="EMBL/GenBank/DDBJ databases">
        <title>Chromosome-level reference genomes for two strains of Caenorhabditis briggsae: an improved platform for comparative genomics.</title>
        <authorList>
            <person name="Stevens L."/>
            <person name="Andersen E.C."/>
        </authorList>
    </citation>
    <scope>NUCLEOTIDE SEQUENCE [LARGE SCALE GENOMIC DNA]</scope>
    <source>
        <strain evidence="2">QX1410_ONT</strain>
        <tissue evidence="2">Whole-organism</tissue>
    </source>
</reference>
<name>A0AAE9CTD7_CAEBR</name>
<feature type="compositionally biased region" description="Acidic residues" evidence="1">
    <location>
        <begin position="374"/>
        <end position="388"/>
    </location>
</feature>
<sequence>MDSGDNREIEKNDESRNPTSSSGPLTSSKEDFFAALAAQNQDLINQMLSSCLSNPVPNKTSSFDKWKKKVLKNQENNPEYGPKEIATFPSQCLAITRSIGCQNFVHFGIKNNSNTPIKYSVNLTNQFLEIVGNSEGVVDIGCTVRVPILCKFDSHAPVDDELILKFGESEKIFTRKKSAMDNCGKGNKRLSKQVSSRRQKIRKNRITEAVLGTKIRLFEDADIKTLSVFLLLQLFFFNPPSDQRQKIQEQVDSVSDNSKSDIDDEPVPKIQKFVLSDDSEDDEQDSDDDKTPPLNQSQKIQNRVDMDSSSSESDSDDEPIPKIQLFVISDDSEDDNAQRKQSLNKNRLRMAWGESDSEDDHAPLPNIPKFAISDDSDDDEQDSDDDSSSETLLPKIPKIAISDDSDDDEQDSDDDSSSESDSDDEPTPKIPFFVISDDSEDENPQQKLRRNKNRRRINWQESDSEDEHAPLPEIRKFVILDDSDNDEQDSDDDEDAVFHSDNLRTATQPNRDLMRIDLGDSDSKDEQMDTCDRVAQLAHSTFFDEAIRARPTTRSKKSGKLKILKDSEDDEYSTVDFQGLNAATTNESFLKIDWDDSDLEDKFDIFMFRTTCSAANCD</sequence>
<dbReference type="Proteomes" id="UP000827892">
    <property type="component" value="Chromosome X"/>
</dbReference>
<protein>
    <submittedName>
        <fullName evidence="2">Uncharacterized protein</fullName>
    </submittedName>
</protein>
<accession>A0AAE9CTD7</accession>